<accession>A0A7I4YDP5</accession>
<keyword evidence="2" id="KW-0472">Membrane</keyword>
<dbReference type="Proteomes" id="UP000025227">
    <property type="component" value="Unplaced"/>
</dbReference>
<evidence type="ECO:0000313" key="3">
    <source>
        <dbReference type="Proteomes" id="UP000025227"/>
    </source>
</evidence>
<feature type="transmembrane region" description="Helical" evidence="2">
    <location>
        <begin position="237"/>
        <end position="261"/>
    </location>
</feature>
<evidence type="ECO:0000313" key="4">
    <source>
        <dbReference type="WBParaSite" id="HCON_00082040-00001"/>
    </source>
</evidence>
<feature type="transmembrane region" description="Helical" evidence="2">
    <location>
        <begin position="179"/>
        <end position="203"/>
    </location>
</feature>
<dbReference type="WBParaSite" id="HCON_00082040-00001">
    <property type="protein sequence ID" value="HCON_00082040-00001"/>
    <property type="gene ID" value="HCON_00082040"/>
</dbReference>
<feature type="compositionally biased region" description="Polar residues" evidence="1">
    <location>
        <begin position="12"/>
        <end position="25"/>
    </location>
</feature>
<feature type="compositionally biased region" description="Basic and acidic residues" evidence="1">
    <location>
        <begin position="28"/>
        <end position="40"/>
    </location>
</feature>
<proteinExistence type="predicted"/>
<sequence length="459" mass="52042">FRSYSIIEKSQHQLVAQSSITSKRNSVYRREMSQKSKSESVSKSSKSKRSRHPRSISSRSEREERYENKKEYTDKELFNLAARSRDRQAIREFKAAICCHGLTENGVRRAKQRQDIYFVLKGFLLYIQMICALLVSLTAVIVFQHLHRGMESVYFASELAIEVILLLFILLIIEVELQVLRYAIPIVMLTVFFINTVQIAYYVHFDSIAIECKKAEEMEGSFPCYLKNISRQHLSTYVAAFLALLHIIGFISGLLLVHYYYGTILHLIKLARAVAFTSCVTFFEEAARAKKRNRRRARRRKRSEKAIKRAYVPRVDATKLPVGSVITAERSVMYKFKGNVQPHGVVIGSGQETINDSVTVQAPNKEAVKRESKIVRHVMVDGVRKKVVPSTTKSEIKQGKGSIKSSPEAKSLSQGKSLVKTGDVSPHIPTAAPSRNVGQEMQPRDPLRSLFGSPAIKKD</sequence>
<feature type="region of interest" description="Disordered" evidence="1">
    <location>
        <begin position="12"/>
        <end position="68"/>
    </location>
</feature>
<name>A0A7I4YDP5_HAECO</name>
<keyword evidence="2" id="KW-0812">Transmembrane</keyword>
<feature type="compositionally biased region" description="Basic and acidic residues" evidence="1">
    <location>
        <begin position="59"/>
        <end position="68"/>
    </location>
</feature>
<keyword evidence="2" id="KW-1133">Transmembrane helix</keyword>
<reference evidence="4" key="1">
    <citation type="submission" date="2020-12" db="UniProtKB">
        <authorList>
            <consortium name="WormBaseParasite"/>
        </authorList>
    </citation>
    <scope>IDENTIFICATION</scope>
    <source>
        <strain evidence="4">MHco3</strain>
    </source>
</reference>
<feature type="transmembrane region" description="Helical" evidence="2">
    <location>
        <begin position="155"/>
        <end position="173"/>
    </location>
</feature>
<evidence type="ECO:0000256" key="1">
    <source>
        <dbReference type="SAM" id="MobiDB-lite"/>
    </source>
</evidence>
<dbReference type="OrthoDB" id="5869723at2759"/>
<evidence type="ECO:0000256" key="2">
    <source>
        <dbReference type="SAM" id="Phobius"/>
    </source>
</evidence>
<feature type="region of interest" description="Disordered" evidence="1">
    <location>
        <begin position="389"/>
        <end position="459"/>
    </location>
</feature>
<feature type="compositionally biased region" description="Basic residues" evidence="1">
    <location>
        <begin position="45"/>
        <end position="54"/>
    </location>
</feature>
<keyword evidence="3" id="KW-1185">Reference proteome</keyword>
<feature type="transmembrane region" description="Helical" evidence="2">
    <location>
        <begin position="123"/>
        <end position="143"/>
    </location>
</feature>
<dbReference type="AlphaFoldDB" id="A0A7I4YDP5"/>
<protein>
    <submittedName>
        <fullName evidence="4">G_PROTEIN_RECEP_F1_2 domain-containing protein</fullName>
    </submittedName>
</protein>
<organism evidence="3 4">
    <name type="scientific">Haemonchus contortus</name>
    <name type="common">Barber pole worm</name>
    <dbReference type="NCBI Taxonomy" id="6289"/>
    <lineage>
        <taxon>Eukaryota</taxon>
        <taxon>Metazoa</taxon>
        <taxon>Ecdysozoa</taxon>
        <taxon>Nematoda</taxon>
        <taxon>Chromadorea</taxon>
        <taxon>Rhabditida</taxon>
        <taxon>Rhabditina</taxon>
        <taxon>Rhabditomorpha</taxon>
        <taxon>Strongyloidea</taxon>
        <taxon>Trichostrongylidae</taxon>
        <taxon>Haemonchus</taxon>
    </lineage>
</organism>